<evidence type="ECO:0000256" key="2">
    <source>
        <dbReference type="ARBA" id="ARBA00006679"/>
    </source>
</evidence>
<accession>A0A1H7YQT5</accession>
<protein>
    <submittedName>
        <fullName evidence="8">Putative oxidoreductase</fullName>
    </submittedName>
</protein>
<proteinExistence type="inferred from homology"/>
<keyword evidence="4 7" id="KW-0812">Transmembrane</keyword>
<organism evidence="8 9">
    <name type="scientific">Loktanella fryxellensis</name>
    <dbReference type="NCBI Taxonomy" id="245187"/>
    <lineage>
        <taxon>Bacteria</taxon>
        <taxon>Pseudomonadati</taxon>
        <taxon>Pseudomonadota</taxon>
        <taxon>Alphaproteobacteria</taxon>
        <taxon>Rhodobacterales</taxon>
        <taxon>Roseobacteraceae</taxon>
        <taxon>Loktanella</taxon>
    </lineage>
</organism>
<evidence type="ECO:0000313" key="8">
    <source>
        <dbReference type="EMBL" id="SEM47549.1"/>
    </source>
</evidence>
<evidence type="ECO:0000313" key="9">
    <source>
        <dbReference type="Proteomes" id="UP000199585"/>
    </source>
</evidence>
<reference evidence="8 9" key="1">
    <citation type="submission" date="2016-10" db="EMBL/GenBank/DDBJ databases">
        <authorList>
            <person name="de Groot N.N."/>
        </authorList>
    </citation>
    <scope>NUCLEOTIDE SEQUENCE [LARGE SCALE GENOMIC DNA]</scope>
    <source>
        <strain evidence="8 9">DSM 16213</strain>
    </source>
</reference>
<keyword evidence="5 7" id="KW-1133">Transmembrane helix</keyword>
<feature type="transmembrane region" description="Helical" evidence="7">
    <location>
        <begin position="70"/>
        <end position="93"/>
    </location>
</feature>
<dbReference type="Pfam" id="PF07681">
    <property type="entry name" value="DoxX"/>
    <property type="match status" value="1"/>
</dbReference>
<evidence type="ECO:0000256" key="5">
    <source>
        <dbReference type="ARBA" id="ARBA00022989"/>
    </source>
</evidence>
<gene>
    <name evidence="8" type="ORF">SAMN04488003_101242</name>
</gene>
<evidence type="ECO:0000256" key="7">
    <source>
        <dbReference type="SAM" id="Phobius"/>
    </source>
</evidence>
<comment type="similarity">
    <text evidence="2">Belongs to the DoxX family.</text>
</comment>
<dbReference type="InterPro" id="IPR051907">
    <property type="entry name" value="DoxX-like_oxidoreductase"/>
</dbReference>
<dbReference type="InterPro" id="IPR032808">
    <property type="entry name" value="DoxX"/>
</dbReference>
<evidence type="ECO:0000256" key="6">
    <source>
        <dbReference type="ARBA" id="ARBA00023136"/>
    </source>
</evidence>
<dbReference type="RefSeq" id="WP_089897832.1">
    <property type="nucleotide sequence ID" value="NZ_FOCI01000001.1"/>
</dbReference>
<dbReference type="EMBL" id="FOCI01000001">
    <property type="protein sequence ID" value="SEM47549.1"/>
    <property type="molecule type" value="Genomic_DNA"/>
</dbReference>
<evidence type="ECO:0000256" key="3">
    <source>
        <dbReference type="ARBA" id="ARBA00022475"/>
    </source>
</evidence>
<evidence type="ECO:0000256" key="4">
    <source>
        <dbReference type="ARBA" id="ARBA00022692"/>
    </source>
</evidence>
<dbReference type="OrthoDB" id="9810206at2"/>
<name>A0A1H7YQT5_9RHOB</name>
<keyword evidence="6 7" id="KW-0472">Membrane</keyword>
<sequence>MRGAAAALLTARLLIGALMVGGAMQKTLSPDDAGGLLTGMGLPYALVWPALIYDAAAGLALWLGIAVRPVAVTASVYCAVTSFFHLDVFLTTGDSWQMTIFGKNWAIAGGCLALAVAGSGPWAVRPDRP</sequence>
<comment type="subcellular location">
    <subcellularLocation>
        <location evidence="1">Cell membrane</location>
        <topology evidence="1">Multi-pass membrane protein</topology>
    </subcellularLocation>
</comment>
<dbReference type="STRING" id="245187.SAMN04488003_101242"/>
<evidence type="ECO:0000256" key="1">
    <source>
        <dbReference type="ARBA" id="ARBA00004651"/>
    </source>
</evidence>
<dbReference type="Proteomes" id="UP000199585">
    <property type="component" value="Unassembled WGS sequence"/>
</dbReference>
<dbReference type="AlphaFoldDB" id="A0A1H7YQT5"/>
<dbReference type="PANTHER" id="PTHR33452">
    <property type="entry name" value="OXIDOREDUCTASE CATD-RELATED"/>
    <property type="match status" value="1"/>
</dbReference>
<dbReference type="PANTHER" id="PTHR33452:SF1">
    <property type="entry name" value="INNER MEMBRANE PROTEIN YPHA-RELATED"/>
    <property type="match status" value="1"/>
</dbReference>
<dbReference type="GO" id="GO:0005886">
    <property type="term" value="C:plasma membrane"/>
    <property type="evidence" value="ECO:0007669"/>
    <property type="project" value="UniProtKB-SubCell"/>
</dbReference>
<keyword evidence="3" id="KW-1003">Cell membrane</keyword>
<feature type="transmembrane region" description="Helical" evidence="7">
    <location>
        <begin position="105"/>
        <end position="124"/>
    </location>
</feature>
<keyword evidence="9" id="KW-1185">Reference proteome</keyword>
<feature type="transmembrane region" description="Helical" evidence="7">
    <location>
        <begin position="41"/>
        <end position="63"/>
    </location>
</feature>